<organism evidence="2 3">
    <name type="scientific">Stylosanthes scabra</name>
    <dbReference type="NCBI Taxonomy" id="79078"/>
    <lineage>
        <taxon>Eukaryota</taxon>
        <taxon>Viridiplantae</taxon>
        <taxon>Streptophyta</taxon>
        <taxon>Embryophyta</taxon>
        <taxon>Tracheophyta</taxon>
        <taxon>Spermatophyta</taxon>
        <taxon>Magnoliopsida</taxon>
        <taxon>eudicotyledons</taxon>
        <taxon>Gunneridae</taxon>
        <taxon>Pentapetalae</taxon>
        <taxon>rosids</taxon>
        <taxon>fabids</taxon>
        <taxon>Fabales</taxon>
        <taxon>Fabaceae</taxon>
        <taxon>Papilionoideae</taxon>
        <taxon>50 kb inversion clade</taxon>
        <taxon>dalbergioids sensu lato</taxon>
        <taxon>Dalbergieae</taxon>
        <taxon>Pterocarpus clade</taxon>
        <taxon>Stylosanthes</taxon>
    </lineage>
</organism>
<feature type="region of interest" description="Disordered" evidence="1">
    <location>
        <begin position="71"/>
        <end position="99"/>
    </location>
</feature>
<dbReference type="EMBL" id="JASCZI010060960">
    <property type="protein sequence ID" value="MED6136998.1"/>
    <property type="molecule type" value="Genomic_DNA"/>
</dbReference>
<comment type="caution">
    <text evidence="2">The sequence shown here is derived from an EMBL/GenBank/DDBJ whole genome shotgun (WGS) entry which is preliminary data.</text>
</comment>
<evidence type="ECO:0000313" key="2">
    <source>
        <dbReference type="EMBL" id="MED6136998.1"/>
    </source>
</evidence>
<proteinExistence type="predicted"/>
<keyword evidence="3" id="KW-1185">Reference proteome</keyword>
<dbReference type="Proteomes" id="UP001341840">
    <property type="component" value="Unassembled WGS sequence"/>
</dbReference>
<accession>A0ABU6SM44</accession>
<protein>
    <submittedName>
        <fullName evidence="2">Uncharacterized protein</fullName>
    </submittedName>
</protein>
<gene>
    <name evidence="2" type="ORF">PIB30_060927</name>
</gene>
<evidence type="ECO:0000313" key="3">
    <source>
        <dbReference type="Proteomes" id="UP001341840"/>
    </source>
</evidence>
<reference evidence="2 3" key="1">
    <citation type="journal article" date="2023" name="Plants (Basel)">
        <title>Bridging the Gap: Combining Genomics and Transcriptomics Approaches to Understand Stylosanthes scabra, an Orphan Legume from the Brazilian Caatinga.</title>
        <authorList>
            <person name="Ferreira-Neto J.R.C."/>
            <person name="da Silva M.D."/>
            <person name="Binneck E."/>
            <person name="de Melo N.F."/>
            <person name="da Silva R.H."/>
            <person name="de Melo A.L.T.M."/>
            <person name="Pandolfi V."/>
            <person name="Bustamante F.O."/>
            <person name="Brasileiro-Vidal A.C."/>
            <person name="Benko-Iseppon A.M."/>
        </authorList>
    </citation>
    <scope>NUCLEOTIDE SEQUENCE [LARGE SCALE GENOMIC DNA]</scope>
    <source>
        <tissue evidence="2">Leaves</tissue>
    </source>
</reference>
<sequence length="196" mass="22676">MGSEVIYFEIEKREKYEDSDVKVDADLAIMKTCRYHFDDEPFIHPLHNVRFDPNRPYELLIELLLALRRRDPSRGRDPSPQRSGPSRRVTGPHNRSRGRGIALTASRLTPFLPSVALRDRVQFQLGRDAQIMAMRTHITLWCVRIGTGFDLQAFLRDLLVPRALFSHFRSDLSLLNPETLEQTNQGIERNGKHLDS</sequence>
<evidence type="ECO:0000256" key="1">
    <source>
        <dbReference type="SAM" id="MobiDB-lite"/>
    </source>
</evidence>
<name>A0ABU6SM44_9FABA</name>